<feature type="non-terminal residue" evidence="1">
    <location>
        <position position="1"/>
    </location>
</feature>
<evidence type="ECO:0000313" key="1">
    <source>
        <dbReference type="EMBL" id="GMR55063.1"/>
    </source>
</evidence>
<dbReference type="Proteomes" id="UP001328107">
    <property type="component" value="Unassembled WGS sequence"/>
</dbReference>
<comment type="caution">
    <text evidence="1">The sequence shown here is derived from an EMBL/GenBank/DDBJ whole genome shotgun (WGS) entry which is preliminary data.</text>
</comment>
<dbReference type="PANTHER" id="PTHR21459">
    <property type="entry name" value="PROTEIN CBG08968"/>
    <property type="match status" value="1"/>
</dbReference>
<evidence type="ECO:0000313" key="2">
    <source>
        <dbReference type="Proteomes" id="UP001328107"/>
    </source>
</evidence>
<dbReference type="AlphaFoldDB" id="A0AAN5I7B6"/>
<sequence>RSPSAPLSSNAPFLNYLNEVTDCAHPSLIVGDFNYPNIDWYTNYLFANWDMINSQIAMHNWTIALSNKTATDAYCYFSEFFNSLLDIFVPIKRGKSSSGYPKYLSQLHDRLHKLHQVAPNCDTTHSLRVRFDNALKSFELKRESKAVNSKNPNQFFQFCKSHFKVNTSSLPGIIDSNGNVLLTNKDKATAFSKFFSKVQTPPMHSRLPIPSCPNSSFDLPFVPISDTDRLKHFQLETLEYRRSLSDMYFIYDSLHDFVHLDTSCLYTIAPLTRSLRSSHKLRIAVPYVMPSSFSSCASRSLTLWNSLPHSVVTMPRSPYRHLIKTTPSFTMQSSNIKM</sequence>
<name>A0AAN5I7B6_9BILA</name>
<accession>A0AAN5I7B6</accession>
<protein>
    <submittedName>
        <fullName evidence="1">Uncharacterized protein</fullName>
    </submittedName>
</protein>
<proteinExistence type="predicted"/>
<keyword evidence="2" id="KW-1185">Reference proteome</keyword>
<gene>
    <name evidence="1" type="ORF">PMAYCL1PPCAC_25258</name>
</gene>
<reference evidence="2" key="1">
    <citation type="submission" date="2022-10" db="EMBL/GenBank/DDBJ databases">
        <title>Genome assembly of Pristionchus species.</title>
        <authorList>
            <person name="Yoshida K."/>
            <person name="Sommer R.J."/>
        </authorList>
    </citation>
    <scope>NUCLEOTIDE SEQUENCE [LARGE SCALE GENOMIC DNA]</scope>
    <source>
        <strain evidence="2">RS5460</strain>
    </source>
</reference>
<dbReference type="PANTHER" id="PTHR21459:SF2">
    <property type="entry name" value="PROTEIN CBG08968"/>
    <property type="match status" value="1"/>
</dbReference>
<dbReference type="EMBL" id="BTRK01000005">
    <property type="protein sequence ID" value="GMR55063.1"/>
    <property type="molecule type" value="Genomic_DNA"/>
</dbReference>
<organism evidence="1 2">
    <name type="scientific">Pristionchus mayeri</name>
    <dbReference type="NCBI Taxonomy" id="1317129"/>
    <lineage>
        <taxon>Eukaryota</taxon>
        <taxon>Metazoa</taxon>
        <taxon>Ecdysozoa</taxon>
        <taxon>Nematoda</taxon>
        <taxon>Chromadorea</taxon>
        <taxon>Rhabditida</taxon>
        <taxon>Rhabditina</taxon>
        <taxon>Diplogasteromorpha</taxon>
        <taxon>Diplogasteroidea</taxon>
        <taxon>Neodiplogasteridae</taxon>
        <taxon>Pristionchus</taxon>
    </lineage>
</organism>